<reference evidence="3 4" key="1">
    <citation type="submission" date="2020-12" db="EMBL/GenBank/DDBJ databases">
        <title>Sphingomonas sp.</title>
        <authorList>
            <person name="Kim M.K."/>
        </authorList>
    </citation>
    <scope>NUCLEOTIDE SEQUENCE [LARGE SCALE GENOMIC DNA]</scope>
    <source>
        <strain evidence="3 4">BT552</strain>
    </source>
</reference>
<feature type="domain" description="Ice-binding protein C-terminal" evidence="2">
    <location>
        <begin position="169"/>
        <end position="192"/>
    </location>
</feature>
<feature type="chain" id="PRO_5045755962" evidence="1">
    <location>
        <begin position="16"/>
        <end position="199"/>
    </location>
</feature>
<gene>
    <name evidence="3" type="ORF">ILT43_00020</name>
</gene>
<organism evidence="3 4">
    <name type="scientific">Sphingomonas longa</name>
    <dbReference type="NCBI Taxonomy" id="2778730"/>
    <lineage>
        <taxon>Bacteria</taxon>
        <taxon>Pseudomonadati</taxon>
        <taxon>Pseudomonadota</taxon>
        <taxon>Alphaproteobacteria</taxon>
        <taxon>Sphingomonadales</taxon>
        <taxon>Sphingomonadaceae</taxon>
        <taxon>Sphingomonas</taxon>
    </lineage>
</organism>
<accession>A0ABS2D1E3</accession>
<protein>
    <submittedName>
        <fullName evidence="3">PEP-CTERM sorting domain-containing protein</fullName>
    </submittedName>
</protein>
<evidence type="ECO:0000313" key="4">
    <source>
        <dbReference type="Proteomes" id="UP000763641"/>
    </source>
</evidence>
<dbReference type="RefSeq" id="WP_204192933.1">
    <property type="nucleotide sequence ID" value="NZ_JAFEMC010000001.1"/>
</dbReference>
<keyword evidence="4" id="KW-1185">Reference proteome</keyword>
<dbReference type="NCBIfam" id="TIGR02595">
    <property type="entry name" value="PEP_CTERM"/>
    <property type="match status" value="1"/>
</dbReference>
<proteinExistence type="predicted"/>
<comment type="caution">
    <text evidence="3">The sequence shown here is derived from an EMBL/GenBank/DDBJ whole genome shotgun (WGS) entry which is preliminary data.</text>
</comment>
<dbReference type="NCBIfam" id="NF035944">
    <property type="entry name" value="PEPxxWA-CTERM"/>
    <property type="match status" value="1"/>
</dbReference>
<dbReference type="InterPro" id="IPR013424">
    <property type="entry name" value="Ice-binding_C"/>
</dbReference>
<dbReference type="Proteomes" id="UP000763641">
    <property type="component" value="Unassembled WGS sequence"/>
</dbReference>
<dbReference type="Pfam" id="PF07589">
    <property type="entry name" value="PEP-CTERM"/>
    <property type="match status" value="1"/>
</dbReference>
<evidence type="ECO:0000259" key="2">
    <source>
        <dbReference type="Pfam" id="PF07589"/>
    </source>
</evidence>
<keyword evidence="1" id="KW-0732">Signal</keyword>
<evidence type="ECO:0000313" key="3">
    <source>
        <dbReference type="EMBL" id="MBM6574742.1"/>
    </source>
</evidence>
<dbReference type="EMBL" id="JAFEMC010000001">
    <property type="protein sequence ID" value="MBM6574742.1"/>
    <property type="molecule type" value="Genomic_DNA"/>
</dbReference>
<name>A0ABS2D1E3_9SPHN</name>
<feature type="signal peptide" evidence="1">
    <location>
        <begin position="1"/>
        <end position="15"/>
    </location>
</feature>
<sequence length="199" mass="20010">MLFFAAVAAASPAAADGGLTFQIVGDTFSQPFTISNTSTGGETVVGFGISLISPFGFDTVNGGFGFDNSVAFNPAGGSAATTGYTGPSSFADGATSLAFTFSNFAVGESFVWDIDVDSPSQATVFGNELIGSTGYADFSNGLRGLGVFQALGTDGSQFVITTFTPTPGVPEPASWAMMIAGVGLAGGALRRRSAKIAFA</sequence>
<evidence type="ECO:0000256" key="1">
    <source>
        <dbReference type="SAM" id="SignalP"/>
    </source>
</evidence>